<reference evidence="2 3" key="1">
    <citation type="submission" date="2016-09" db="EMBL/GenBank/DDBJ databases">
        <title>Bacillus aquimaris SAMM genome sequence reveals colonization and biosurfactant production capacities.</title>
        <authorList>
            <person name="Waghmode S.R."/>
            <person name="Suryavanshi M.V."/>
        </authorList>
    </citation>
    <scope>NUCLEOTIDE SEQUENCE [LARGE SCALE GENOMIC DNA]</scope>
    <source>
        <strain evidence="2 3">SAMM</strain>
    </source>
</reference>
<dbReference type="EMBL" id="MINN01000074">
    <property type="protein sequence ID" value="OIU72501.1"/>
    <property type="molecule type" value="Genomic_DNA"/>
</dbReference>
<evidence type="ECO:0000313" key="2">
    <source>
        <dbReference type="EMBL" id="OIU72501.1"/>
    </source>
</evidence>
<sequence>MKPSLKFVILIVLIIFSFIIHILGLMNLIPLLITAPILFLSLLIFFYSLGNRKRFRGFKS</sequence>
<comment type="caution">
    <text evidence="2">The sequence shown here is derived from an EMBL/GenBank/DDBJ whole genome shotgun (WGS) entry which is preliminary data.</text>
</comment>
<proteinExistence type="predicted"/>
<dbReference type="AlphaFoldDB" id="A0A1J6W4E8"/>
<keyword evidence="1" id="KW-0812">Transmembrane</keyword>
<keyword evidence="1" id="KW-0472">Membrane</keyword>
<keyword evidence="1" id="KW-1133">Transmembrane helix</keyword>
<gene>
    <name evidence="2" type="ORF">BHE18_07725</name>
</gene>
<dbReference type="Proteomes" id="UP000182062">
    <property type="component" value="Unassembled WGS sequence"/>
</dbReference>
<keyword evidence="3" id="KW-1185">Reference proteome</keyword>
<evidence type="ECO:0000313" key="3">
    <source>
        <dbReference type="Proteomes" id="UP000182062"/>
    </source>
</evidence>
<feature type="transmembrane region" description="Helical" evidence="1">
    <location>
        <begin position="31"/>
        <end position="50"/>
    </location>
</feature>
<feature type="transmembrane region" description="Helical" evidence="1">
    <location>
        <begin position="7"/>
        <end position="25"/>
    </location>
</feature>
<name>A0A1J6W4E8_9BACI</name>
<evidence type="ECO:0000256" key="1">
    <source>
        <dbReference type="SAM" id="Phobius"/>
    </source>
</evidence>
<protein>
    <submittedName>
        <fullName evidence="2">Uncharacterized protein</fullName>
    </submittedName>
</protein>
<dbReference type="RefSeq" id="WP_071618146.1">
    <property type="nucleotide sequence ID" value="NZ_MINN01000074.1"/>
</dbReference>
<organism evidence="2 3">
    <name type="scientific">Rossellomorea aquimaris</name>
    <dbReference type="NCBI Taxonomy" id="189382"/>
    <lineage>
        <taxon>Bacteria</taxon>
        <taxon>Bacillati</taxon>
        <taxon>Bacillota</taxon>
        <taxon>Bacilli</taxon>
        <taxon>Bacillales</taxon>
        <taxon>Bacillaceae</taxon>
        <taxon>Rossellomorea</taxon>
    </lineage>
</organism>
<accession>A0A1J6W4E8</accession>